<feature type="compositionally biased region" description="Basic residues" evidence="3">
    <location>
        <begin position="722"/>
        <end position="754"/>
    </location>
</feature>
<comment type="subcellular location">
    <subcellularLocation>
        <location evidence="1">Nucleus</location>
        <location evidence="1">Nucleolus</location>
    </subcellularLocation>
</comment>
<feature type="coiled-coil region" evidence="2">
    <location>
        <begin position="239"/>
        <end position="269"/>
    </location>
</feature>
<evidence type="ECO:0000313" key="5">
    <source>
        <dbReference type="EMBL" id="CAG9333610.1"/>
    </source>
</evidence>
<sequence>MDTPLTELQSNVKKDPDLYKEIVLQHIEEYTQLITNFPENPSGPNERLGELIYFLSQISPFFVVELKHFPSQILTILDNYYVALHQEFRKTLFSSLIILRNREQIPAMSILPLCFKLFRCQDKGLRLQAFNFLISDIKKINKSSQNYKLNKQLQGFIFDMIKDSNVTAAKKSLHVVMTLYKKRVWKDSRTVNVIANACLLKEPKLVQIGCTFLLAADTDSFETDDEEDEEAPEKTIIGAKKSKGKINKREREIANYERKERRKERKIENKAPDFLTIDQINNPQGFVEEMFLNLQKTFSKAKYDLKIVMLQVIARIVGRHRLILLELYPYLQKILSPKSRRITHILIVCAEATHELVPPSDLQPLVKKLIDNFIGEQCAEETLILGLNTLREICKRQPLVVDADVLEYVAGFKNYRNKSVVVAACSIISLYKEIKPSLLKKKLRGNGEDQVGEFGEVKVFKRIPGIELLESQNDGKGLSTNQTVFLRQPIVKSDNLERLEKVLEKRKEKEDQNEEKNNQEEEEGSEEEGSEEEGSEEEGSEEEGSEEEESEEEESEEEGNEEERSEEEIEEEESQEEENEEEDSEEEEEGDEDSKNERDSEEIEEENSNSELTESENSGQESMSNEEDISPPEENTLLQGAQYLPQSNPQLPIECDRILTQKDFNRIKQLQREAEARRKHEQFVDDSESDSNPHDFLEDSDLETGQVSKQEKRKATIEEKLKRKYERKKKTGGKTHREHKKNKPALMVMKKKQSGIKEQLQQVRKKIRRSKQQLGKFSKRFSQTKKKAA</sequence>
<protein>
    <recommendedName>
        <fullName evidence="1">Protein SDA1</fullName>
    </recommendedName>
</protein>
<dbReference type="AlphaFoldDB" id="A0AAU9KJS6"/>
<keyword evidence="1" id="KW-0690">Ribosome biogenesis</keyword>
<dbReference type="EMBL" id="CAJZBQ010000057">
    <property type="protein sequence ID" value="CAG9333610.1"/>
    <property type="molecule type" value="Genomic_DNA"/>
</dbReference>
<feature type="compositionally biased region" description="Polar residues" evidence="3">
    <location>
        <begin position="636"/>
        <end position="649"/>
    </location>
</feature>
<evidence type="ECO:0000256" key="1">
    <source>
        <dbReference type="RuleBase" id="RU365057"/>
    </source>
</evidence>
<dbReference type="InterPro" id="IPR016024">
    <property type="entry name" value="ARM-type_fold"/>
</dbReference>
<feature type="region of interest" description="Disordered" evidence="3">
    <location>
        <begin position="670"/>
        <end position="789"/>
    </location>
</feature>
<evidence type="ECO:0000256" key="3">
    <source>
        <dbReference type="SAM" id="MobiDB-lite"/>
    </source>
</evidence>
<reference evidence="5" key="1">
    <citation type="submission" date="2021-09" db="EMBL/GenBank/DDBJ databases">
        <authorList>
            <consortium name="AG Swart"/>
            <person name="Singh M."/>
            <person name="Singh A."/>
            <person name="Seah K."/>
            <person name="Emmerich C."/>
        </authorList>
    </citation>
    <scope>NUCLEOTIDE SEQUENCE</scope>
    <source>
        <strain evidence="5">ATCC30299</strain>
    </source>
</reference>
<dbReference type="GO" id="GO:0015031">
    <property type="term" value="P:protein transport"/>
    <property type="evidence" value="ECO:0007669"/>
    <property type="project" value="UniProtKB-KW"/>
</dbReference>
<dbReference type="InterPro" id="IPR027312">
    <property type="entry name" value="Sda1"/>
</dbReference>
<keyword evidence="6" id="KW-1185">Reference proteome</keyword>
<dbReference type="SUPFAM" id="SSF48371">
    <property type="entry name" value="ARM repeat"/>
    <property type="match status" value="1"/>
</dbReference>
<feature type="compositionally biased region" description="Low complexity" evidence="3">
    <location>
        <begin position="609"/>
        <end position="618"/>
    </location>
</feature>
<feature type="compositionally biased region" description="Acidic residues" evidence="3">
    <location>
        <begin position="599"/>
        <end position="608"/>
    </location>
</feature>
<feature type="domain" description="SDA1 N-terminal" evidence="4">
    <location>
        <begin position="54"/>
        <end position="416"/>
    </location>
</feature>
<comment type="caution">
    <text evidence="5">The sequence shown here is derived from an EMBL/GenBank/DDBJ whole genome shotgun (WGS) entry which is preliminary data.</text>
</comment>
<keyword evidence="2" id="KW-0175">Coiled coil</keyword>
<dbReference type="GO" id="GO:0042273">
    <property type="term" value="P:ribosomal large subunit biogenesis"/>
    <property type="evidence" value="ECO:0007669"/>
    <property type="project" value="UniProtKB-UniRule"/>
</dbReference>
<feature type="compositionally biased region" description="Basic and acidic residues" evidence="3">
    <location>
        <begin position="670"/>
        <end position="683"/>
    </location>
</feature>
<feature type="compositionally biased region" description="Acidic residues" evidence="3">
    <location>
        <begin position="520"/>
        <end position="592"/>
    </location>
</feature>
<proteinExistence type="inferred from homology"/>
<keyword evidence="1" id="KW-0653">Protein transport</keyword>
<evidence type="ECO:0000259" key="4">
    <source>
        <dbReference type="Pfam" id="PF08158"/>
    </source>
</evidence>
<feature type="compositionally biased region" description="Basic and acidic residues" evidence="3">
    <location>
        <begin position="504"/>
        <end position="519"/>
    </location>
</feature>
<feature type="compositionally biased region" description="Basic residues" evidence="3">
    <location>
        <begin position="763"/>
        <end position="789"/>
    </location>
</feature>
<dbReference type="PANTHER" id="PTHR12730">
    <property type="entry name" value="HSDA/SDA1-RELATED"/>
    <property type="match status" value="1"/>
</dbReference>
<dbReference type="PANTHER" id="PTHR12730:SF0">
    <property type="entry name" value="PROTEIN SDA1 HOMOLOG"/>
    <property type="match status" value="1"/>
</dbReference>
<dbReference type="Pfam" id="PF08158">
    <property type="entry name" value="SDA1_HEAT"/>
    <property type="match status" value="1"/>
</dbReference>
<name>A0AAU9KJS6_9CILI</name>
<feature type="region of interest" description="Disordered" evidence="3">
    <location>
        <begin position="504"/>
        <end position="649"/>
    </location>
</feature>
<comment type="function">
    <text evidence="1">Required for 60S pre-ribosomal subunits export to the cytoplasm.</text>
</comment>
<keyword evidence="1" id="KW-0539">Nucleus</keyword>
<organism evidence="5 6">
    <name type="scientific">Blepharisma stoltei</name>
    <dbReference type="NCBI Taxonomy" id="1481888"/>
    <lineage>
        <taxon>Eukaryota</taxon>
        <taxon>Sar</taxon>
        <taxon>Alveolata</taxon>
        <taxon>Ciliophora</taxon>
        <taxon>Postciliodesmatophora</taxon>
        <taxon>Heterotrichea</taxon>
        <taxon>Heterotrichida</taxon>
        <taxon>Blepharismidae</taxon>
        <taxon>Blepharisma</taxon>
    </lineage>
</organism>
<evidence type="ECO:0000256" key="2">
    <source>
        <dbReference type="SAM" id="Coils"/>
    </source>
</evidence>
<comment type="similarity">
    <text evidence="1">Belongs to the SDA1 family.</text>
</comment>
<dbReference type="Proteomes" id="UP001162131">
    <property type="component" value="Unassembled WGS sequence"/>
</dbReference>
<dbReference type="InterPro" id="IPR012977">
    <property type="entry name" value="SDA1_N"/>
</dbReference>
<accession>A0AAU9KJS6</accession>
<keyword evidence="1" id="KW-0813">Transport</keyword>
<feature type="compositionally biased region" description="Basic and acidic residues" evidence="3">
    <location>
        <begin position="709"/>
        <end position="721"/>
    </location>
</feature>
<dbReference type="GO" id="GO:0000055">
    <property type="term" value="P:ribosomal large subunit export from nucleus"/>
    <property type="evidence" value="ECO:0007669"/>
    <property type="project" value="UniProtKB-UniRule"/>
</dbReference>
<evidence type="ECO:0000313" key="6">
    <source>
        <dbReference type="Proteomes" id="UP001162131"/>
    </source>
</evidence>
<gene>
    <name evidence="5" type="ORF">BSTOLATCC_MIC59427</name>
</gene>
<dbReference type="GO" id="GO:0005730">
    <property type="term" value="C:nucleolus"/>
    <property type="evidence" value="ECO:0007669"/>
    <property type="project" value="UniProtKB-SubCell"/>
</dbReference>